<proteinExistence type="predicted"/>
<dbReference type="InterPro" id="IPR039639">
    <property type="entry name" value="IDA-like"/>
</dbReference>
<name>A0ABP0YGJ8_9ROSI</name>
<comment type="subcellular location">
    <subcellularLocation>
        <location evidence="1">Secreted</location>
        <location evidence="1">Extracellular space</location>
    </subcellularLocation>
</comment>
<keyword evidence="3 5" id="KW-0732">Signal</keyword>
<evidence type="ECO:0000256" key="2">
    <source>
        <dbReference type="ARBA" id="ARBA00022525"/>
    </source>
</evidence>
<keyword evidence="7" id="KW-1185">Reference proteome</keyword>
<feature type="compositionally biased region" description="Polar residues" evidence="4">
    <location>
        <begin position="88"/>
        <end position="98"/>
    </location>
</feature>
<feature type="region of interest" description="Disordered" evidence="4">
    <location>
        <begin position="279"/>
        <end position="390"/>
    </location>
</feature>
<gene>
    <name evidence="6" type="ORF">CITCOLO1_LOCUS11635</name>
</gene>
<evidence type="ECO:0000313" key="7">
    <source>
        <dbReference type="Proteomes" id="UP001642487"/>
    </source>
</evidence>
<dbReference type="PANTHER" id="PTHR33599:SF13">
    <property type="entry name" value="FORMIN-LIKE PROTEIN 20"/>
    <property type="match status" value="1"/>
</dbReference>
<keyword evidence="2" id="KW-0964">Secreted</keyword>
<evidence type="ECO:0000256" key="1">
    <source>
        <dbReference type="ARBA" id="ARBA00004239"/>
    </source>
</evidence>
<sequence>MVSMSSCNAFSVACALVLLGLHIAIYQADAKNVFVDDGGFPIIDNVLSDPSIKHPERHLRFSTGKPKRVPDLDPPSSVGILSKEERTTPSGPSPRTSDNPPPPPHVSSTILHKQSSINFGVLPKGERIPPSGPSQRTSESPPPPPHAPSVILHKESGINFGILPKGVRIPPSGPSTRSSDYPPPPPHAPFVVLKKESRVRFGMYPKNNPIPPSAPSGRSGSASFDFTDTKNGGLKVYEKGIYCYVKIIVVSSSVSRYRDKDDGGFPIIDNVLSDPSIKHPERHLRFSTGKPKRVPDLDPPSSVGILSKEERTTPSGPSPRTSDNPPPPPHVSSTILHKQSSINFGVLPKGERIPPSGPSQRTSESPPPPPHAPSVILHKESGINPIPHII</sequence>
<accession>A0ABP0YGJ8</accession>
<feature type="region of interest" description="Disordered" evidence="4">
    <location>
        <begin position="57"/>
        <end position="151"/>
    </location>
</feature>
<feature type="compositionally biased region" description="Polar residues" evidence="4">
    <location>
        <begin position="331"/>
        <end position="343"/>
    </location>
</feature>
<dbReference type="EMBL" id="OZ021738">
    <property type="protein sequence ID" value="CAK9319623.1"/>
    <property type="molecule type" value="Genomic_DNA"/>
</dbReference>
<reference evidence="6 7" key="1">
    <citation type="submission" date="2024-03" db="EMBL/GenBank/DDBJ databases">
        <authorList>
            <person name="Gkanogiannis A."/>
            <person name="Becerra Lopez-Lavalle L."/>
        </authorList>
    </citation>
    <scope>NUCLEOTIDE SEQUENCE [LARGE SCALE GENOMIC DNA]</scope>
</reference>
<feature type="chain" id="PRO_5045119117" evidence="5">
    <location>
        <begin position="31"/>
        <end position="390"/>
    </location>
</feature>
<protein>
    <submittedName>
        <fullName evidence="6">Uncharacterized protein</fullName>
    </submittedName>
</protein>
<dbReference type="PANTHER" id="PTHR33599">
    <property type="entry name" value="PROTEIN IDA-LIKE 5"/>
    <property type="match status" value="1"/>
</dbReference>
<evidence type="ECO:0000256" key="5">
    <source>
        <dbReference type="SAM" id="SignalP"/>
    </source>
</evidence>
<evidence type="ECO:0000256" key="3">
    <source>
        <dbReference type="ARBA" id="ARBA00022729"/>
    </source>
</evidence>
<feature type="signal peptide" evidence="5">
    <location>
        <begin position="1"/>
        <end position="30"/>
    </location>
</feature>
<evidence type="ECO:0000313" key="6">
    <source>
        <dbReference type="EMBL" id="CAK9319623.1"/>
    </source>
</evidence>
<feature type="compositionally biased region" description="Polar residues" evidence="4">
    <location>
        <begin position="106"/>
        <end position="118"/>
    </location>
</feature>
<dbReference type="Proteomes" id="UP001642487">
    <property type="component" value="Chromosome 4"/>
</dbReference>
<evidence type="ECO:0000256" key="4">
    <source>
        <dbReference type="SAM" id="MobiDB-lite"/>
    </source>
</evidence>
<organism evidence="6 7">
    <name type="scientific">Citrullus colocynthis</name>
    <name type="common">colocynth</name>
    <dbReference type="NCBI Taxonomy" id="252529"/>
    <lineage>
        <taxon>Eukaryota</taxon>
        <taxon>Viridiplantae</taxon>
        <taxon>Streptophyta</taxon>
        <taxon>Embryophyta</taxon>
        <taxon>Tracheophyta</taxon>
        <taxon>Spermatophyta</taxon>
        <taxon>Magnoliopsida</taxon>
        <taxon>eudicotyledons</taxon>
        <taxon>Gunneridae</taxon>
        <taxon>Pentapetalae</taxon>
        <taxon>rosids</taxon>
        <taxon>fabids</taxon>
        <taxon>Cucurbitales</taxon>
        <taxon>Cucurbitaceae</taxon>
        <taxon>Benincaseae</taxon>
        <taxon>Citrullus</taxon>
    </lineage>
</organism>
<feature type="compositionally biased region" description="Polar residues" evidence="4">
    <location>
        <begin position="313"/>
        <end position="323"/>
    </location>
</feature>